<dbReference type="RefSeq" id="WP_106757997.1">
    <property type="nucleotide sequence ID" value="NZ_PXWF02000229.1"/>
</dbReference>
<dbReference type="AlphaFoldDB" id="A0A2U2HJS0"/>
<protein>
    <submittedName>
        <fullName evidence="2">Type II toxin-antitoxin system RelE/ParE family toxin</fullName>
    </submittedName>
</protein>
<reference evidence="2 3" key="1">
    <citation type="submission" date="2018-04" db="EMBL/GenBank/DDBJ databases">
        <title>Massilia violaceinigra sp. nov., a novel purple-pigmented bacterium isolated from Tianshan glacier, Xinjiang, China.</title>
        <authorList>
            <person name="Wang H."/>
        </authorList>
    </citation>
    <scope>NUCLEOTIDE SEQUENCE [LARGE SCALE GENOMIC DNA]</scope>
    <source>
        <strain evidence="2 3">B448-2</strain>
    </source>
</reference>
<dbReference type="Gene3D" id="3.30.2310.20">
    <property type="entry name" value="RelE-like"/>
    <property type="match status" value="1"/>
</dbReference>
<evidence type="ECO:0000313" key="2">
    <source>
        <dbReference type="EMBL" id="PWF47777.1"/>
    </source>
</evidence>
<evidence type="ECO:0000256" key="1">
    <source>
        <dbReference type="ARBA" id="ARBA00022649"/>
    </source>
</evidence>
<accession>A0A2U2HJS0</accession>
<evidence type="ECO:0000313" key="3">
    <source>
        <dbReference type="Proteomes" id="UP000241421"/>
    </source>
</evidence>
<proteinExistence type="predicted"/>
<keyword evidence="3" id="KW-1185">Reference proteome</keyword>
<dbReference type="InterPro" id="IPR035093">
    <property type="entry name" value="RelE/ParE_toxin_dom_sf"/>
</dbReference>
<dbReference type="OrthoDB" id="9798046at2"/>
<sequence>MKLRAQFTQNARADLLELKEFVLQQWSQQAWKAAFAEIRHAVATIESHPEAGAICPDLAAIGITAYRQILTSKNRIIYEADKDANLIFVHVVCDQRRDLQTLLMRRLLRASGSR</sequence>
<comment type="caution">
    <text evidence="2">The sequence shown here is derived from an EMBL/GenBank/DDBJ whole genome shotgun (WGS) entry which is preliminary data.</text>
</comment>
<organism evidence="2 3">
    <name type="scientific">Massilia glaciei</name>
    <dbReference type="NCBI Taxonomy" id="1524097"/>
    <lineage>
        <taxon>Bacteria</taxon>
        <taxon>Pseudomonadati</taxon>
        <taxon>Pseudomonadota</taxon>
        <taxon>Betaproteobacteria</taxon>
        <taxon>Burkholderiales</taxon>
        <taxon>Oxalobacteraceae</taxon>
        <taxon>Telluria group</taxon>
        <taxon>Massilia</taxon>
    </lineage>
</organism>
<dbReference type="Pfam" id="PF05016">
    <property type="entry name" value="ParE_toxin"/>
    <property type="match status" value="1"/>
</dbReference>
<dbReference type="EMBL" id="PXWF02000229">
    <property type="protein sequence ID" value="PWF47777.1"/>
    <property type="molecule type" value="Genomic_DNA"/>
</dbReference>
<keyword evidence="1" id="KW-1277">Toxin-antitoxin system</keyword>
<dbReference type="Proteomes" id="UP000241421">
    <property type="component" value="Unassembled WGS sequence"/>
</dbReference>
<dbReference type="InterPro" id="IPR007712">
    <property type="entry name" value="RelE/ParE_toxin"/>
</dbReference>
<gene>
    <name evidence="2" type="ORF">C7C56_014005</name>
</gene>
<name>A0A2U2HJS0_9BURK</name>